<name>A0A378ULL3_BERDE</name>
<evidence type="ECO:0000313" key="1">
    <source>
        <dbReference type="EMBL" id="STZ77362.1"/>
    </source>
</evidence>
<proteinExistence type="predicted"/>
<accession>A0A378ULL3</accession>
<dbReference type="RefSeq" id="WP_156472586.1">
    <property type="nucleotide sequence ID" value="NZ_CP181246.1"/>
</dbReference>
<organism evidence="1 2">
    <name type="scientific">Bergeriella denitrificans</name>
    <name type="common">Neisseria denitrificans</name>
    <dbReference type="NCBI Taxonomy" id="494"/>
    <lineage>
        <taxon>Bacteria</taxon>
        <taxon>Pseudomonadati</taxon>
        <taxon>Pseudomonadota</taxon>
        <taxon>Betaproteobacteria</taxon>
        <taxon>Neisseriales</taxon>
        <taxon>Neisseriaceae</taxon>
        <taxon>Bergeriella</taxon>
    </lineage>
</organism>
<dbReference type="AlphaFoldDB" id="A0A378ULL3"/>
<evidence type="ECO:0000313" key="2">
    <source>
        <dbReference type="Proteomes" id="UP000254651"/>
    </source>
</evidence>
<protein>
    <submittedName>
        <fullName evidence="1">Uncharacterized protein</fullName>
    </submittedName>
</protein>
<keyword evidence="2" id="KW-1185">Reference proteome</keyword>
<dbReference type="Proteomes" id="UP000254651">
    <property type="component" value="Unassembled WGS sequence"/>
</dbReference>
<gene>
    <name evidence="1" type="ORF">NCTC10295_02179</name>
</gene>
<reference evidence="1 2" key="1">
    <citation type="submission" date="2018-06" db="EMBL/GenBank/DDBJ databases">
        <authorList>
            <consortium name="Pathogen Informatics"/>
            <person name="Doyle S."/>
        </authorList>
    </citation>
    <scope>NUCLEOTIDE SEQUENCE [LARGE SCALE GENOMIC DNA]</scope>
    <source>
        <strain evidence="1 2">NCTC10295</strain>
    </source>
</reference>
<dbReference type="EMBL" id="UGQS01000002">
    <property type="protein sequence ID" value="STZ77362.1"/>
    <property type="molecule type" value="Genomic_DNA"/>
</dbReference>
<sequence length="54" mass="6611">MNEKTDLSKREKRLYELRMLIVGYMQIENISKAREHFELWQAELELEKDKQVAQ</sequence>